<proteinExistence type="predicted"/>
<dbReference type="Proteomes" id="UP000298488">
    <property type="component" value="Unassembled WGS sequence"/>
</dbReference>
<dbReference type="Pfam" id="PF25362">
    <property type="entry name" value="bPH_11"/>
    <property type="match status" value="1"/>
</dbReference>
<dbReference type="InterPro" id="IPR057446">
    <property type="entry name" value="PH_bac"/>
</dbReference>
<evidence type="ECO:0000313" key="2">
    <source>
        <dbReference type="EMBL" id="TFB78790.1"/>
    </source>
</evidence>
<protein>
    <recommendedName>
        <fullName evidence="1">PH domain-containing protein</fullName>
    </recommendedName>
</protein>
<evidence type="ECO:0000313" key="3">
    <source>
        <dbReference type="Proteomes" id="UP000298488"/>
    </source>
</evidence>
<dbReference type="AlphaFoldDB" id="A0A4R8V9Q4"/>
<comment type="caution">
    <text evidence="2">The sequence shown here is derived from an EMBL/GenBank/DDBJ whole genome shotgun (WGS) entry which is preliminary data.</text>
</comment>
<dbReference type="RefSeq" id="WP_104094668.1">
    <property type="nucleotide sequence ID" value="NZ_JACHBP010000001.1"/>
</dbReference>
<keyword evidence="3" id="KW-1185">Reference proteome</keyword>
<name>A0A4R8V9Q4_9MICO</name>
<feature type="domain" description="PH" evidence="1">
    <location>
        <begin position="39"/>
        <end position="145"/>
    </location>
</feature>
<gene>
    <name evidence="2" type="ORF">E3N84_01075</name>
</gene>
<evidence type="ECO:0000259" key="1">
    <source>
        <dbReference type="Pfam" id="PF25362"/>
    </source>
</evidence>
<sequence length="162" mass="17621">MDRLIPTVIIVAVLVLAILAMYLGWRARKKRQGDFEPPASVPDDPGRTRAKATGQYVATTIAHEPLERVAVHGLGFGSRADLTVTEFGLIFAITGRAPVFIAREDISRVDRATWTIDRAVETGGLVLVGWHLGEHDVESWFRIDGDEGAFLDAVSGLIGEEG</sequence>
<organism evidence="2 3">
    <name type="scientific">Terrimesophilobacter mesophilus</name>
    <dbReference type="NCBI Taxonomy" id="433647"/>
    <lineage>
        <taxon>Bacteria</taxon>
        <taxon>Bacillati</taxon>
        <taxon>Actinomycetota</taxon>
        <taxon>Actinomycetes</taxon>
        <taxon>Micrococcales</taxon>
        <taxon>Microbacteriaceae</taxon>
        <taxon>Terrimesophilobacter</taxon>
    </lineage>
</organism>
<dbReference type="OrthoDB" id="3826692at2"/>
<reference evidence="2 3" key="1">
    <citation type="submission" date="2019-03" db="EMBL/GenBank/DDBJ databases">
        <title>Genomics of glacier-inhabiting Cryobacterium strains.</title>
        <authorList>
            <person name="Liu Q."/>
            <person name="Xin Y.-H."/>
        </authorList>
    </citation>
    <scope>NUCLEOTIDE SEQUENCE [LARGE SCALE GENOMIC DNA]</scope>
    <source>
        <strain evidence="2 3">CGMCC 1.10440</strain>
    </source>
</reference>
<accession>A0A4R8V9Q4</accession>
<dbReference type="EMBL" id="SOFI01000003">
    <property type="protein sequence ID" value="TFB78790.1"/>
    <property type="molecule type" value="Genomic_DNA"/>
</dbReference>